<evidence type="ECO:0000256" key="2">
    <source>
        <dbReference type="ARBA" id="ARBA00022552"/>
    </source>
</evidence>
<evidence type="ECO:0000256" key="1">
    <source>
        <dbReference type="ARBA" id="ARBA00010396"/>
    </source>
</evidence>
<accession>A0A1F8F2R7</accession>
<evidence type="ECO:0000256" key="4">
    <source>
        <dbReference type="ARBA" id="ARBA00022679"/>
    </source>
</evidence>
<organism evidence="7 8">
    <name type="scientific">Candidatus Yanofskybacteria bacterium RIFCSPHIGHO2_02_FULL_38_22b</name>
    <dbReference type="NCBI Taxonomy" id="1802673"/>
    <lineage>
        <taxon>Bacteria</taxon>
        <taxon>Candidatus Yanofskyibacteriota</taxon>
    </lineage>
</organism>
<name>A0A1F8F2R7_9BACT</name>
<feature type="binding site" evidence="6">
    <location>
        <position position="105"/>
    </location>
    <ligand>
        <name>S-adenosyl-L-methionine</name>
        <dbReference type="ChEBI" id="CHEBI:59789"/>
    </ligand>
</feature>
<dbReference type="InterPro" id="IPR023397">
    <property type="entry name" value="SAM-dep_MeTrfase_MraW_recog"/>
</dbReference>
<keyword evidence="3 6" id="KW-0489">Methyltransferase</keyword>
<reference evidence="7 8" key="1">
    <citation type="journal article" date="2016" name="Nat. Commun.">
        <title>Thousands of microbial genomes shed light on interconnected biogeochemical processes in an aquifer system.</title>
        <authorList>
            <person name="Anantharaman K."/>
            <person name="Brown C.T."/>
            <person name="Hug L.A."/>
            <person name="Sharon I."/>
            <person name="Castelle C.J."/>
            <person name="Probst A.J."/>
            <person name="Thomas B.C."/>
            <person name="Singh A."/>
            <person name="Wilkins M.J."/>
            <person name="Karaoz U."/>
            <person name="Brodie E.L."/>
            <person name="Williams K.H."/>
            <person name="Hubbard S.S."/>
            <person name="Banfield J.F."/>
        </authorList>
    </citation>
    <scope>NUCLEOTIDE SEQUENCE [LARGE SCALE GENOMIC DNA]</scope>
</reference>
<gene>
    <name evidence="6" type="primary">rsmH</name>
    <name evidence="7" type="ORF">A3B86_01605</name>
</gene>
<keyword evidence="2 6" id="KW-0698">rRNA processing</keyword>
<dbReference type="GO" id="GO:0005737">
    <property type="term" value="C:cytoplasm"/>
    <property type="evidence" value="ECO:0007669"/>
    <property type="project" value="UniProtKB-SubCell"/>
</dbReference>
<keyword evidence="5 6" id="KW-0949">S-adenosyl-L-methionine</keyword>
<dbReference type="Pfam" id="PF01795">
    <property type="entry name" value="Methyltransf_5"/>
    <property type="match status" value="1"/>
</dbReference>
<dbReference type="EMBL" id="MGJN01000007">
    <property type="protein sequence ID" value="OGN07425.1"/>
    <property type="molecule type" value="Genomic_DNA"/>
</dbReference>
<comment type="caution">
    <text evidence="7">The sequence shown here is derived from an EMBL/GenBank/DDBJ whole genome shotgun (WGS) entry which is preliminary data.</text>
</comment>
<dbReference type="InterPro" id="IPR002903">
    <property type="entry name" value="RsmH"/>
</dbReference>
<dbReference type="EC" id="2.1.1.199" evidence="6"/>
<comment type="subcellular location">
    <subcellularLocation>
        <location evidence="6">Cytoplasm</location>
    </subcellularLocation>
</comment>
<feature type="binding site" evidence="6">
    <location>
        <position position="49"/>
    </location>
    <ligand>
        <name>S-adenosyl-L-methionine</name>
        <dbReference type="ChEBI" id="CHEBI:59789"/>
    </ligand>
</feature>
<evidence type="ECO:0000313" key="8">
    <source>
        <dbReference type="Proteomes" id="UP000176834"/>
    </source>
</evidence>
<dbReference type="Gene3D" id="1.10.150.170">
    <property type="entry name" value="Putative methyltransferase TM0872, insert domain"/>
    <property type="match status" value="1"/>
</dbReference>
<feature type="binding site" evidence="6">
    <location>
        <begin position="30"/>
        <end position="32"/>
    </location>
    <ligand>
        <name>S-adenosyl-L-methionine</name>
        <dbReference type="ChEBI" id="CHEBI:59789"/>
    </ligand>
</feature>
<dbReference type="GO" id="GO:0071424">
    <property type="term" value="F:rRNA (cytosine-N4-)-methyltransferase activity"/>
    <property type="evidence" value="ECO:0007669"/>
    <property type="project" value="UniProtKB-UniRule"/>
</dbReference>
<comment type="catalytic activity">
    <reaction evidence="6">
        <text>cytidine(1402) in 16S rRNA + S-adenosyl-L-methionine = N(4)-methylcytidine(1402) in 16S rRNA + S-adenosyl-L-homocysteine + H(+)</text>
        <dbReference type="Rhea" id="RHEA:42928"/>
        <dbReference type="Rhea" id="RHEA-COMP:10286"/>
        <dbReference type="Rhea" id="RHEA-COMP:10287"/>
        <dbReference type="ChEBI" id="CHEBI:15378"/>
        <dbReference type="ChEBI" id="CHEBI:57856"/>
        <dbReference type="ChEBI" id="CHEBI:59789"/>
        <dbReference type="ChEBI" id="CHEBI:74506"/>
        <dbReference type="ChEBI" id="CHEBI:82748"/>
        <dbReference type="EC" id="2.1.1.199"/>
    </reaction>
</comment>
<evidence type="ECO:0000256" key="5">
    <source>
        <dbReference type="ARBA" id="ARBA00022691"/>
    </source>
</evidence>
<dbReference type="PIRSF" id="PIRSF004486">
    <property type="entry name" value="MraW"/>
    <property type="match status" value="1"/>
</dbReference>
<dbReference type="Proteomes" id="UP000176834">
    <property type="component" value="Unassembled WGS sequence"/>
</dbReference>
<feature type="binding site" evidence="6">
    <location>
        <position position="98"/>
    </location>
    <ligand>
        <name>S-adenosyl-L-methionine</name>
        <dbReference type="ChEBI" id="CHEBI:59789"/>
    </ligand>
</feature>
<dbReference type="PANTHER" id="PTHR11265">
    <property type="entry name" value="S-ADENOSYL-METHYLTRANSFERASE MRAW"/>
    <property type="match status" value="1"/>
</dbReference>
<dbReference type="PANTHER" id="PTHR11265:SF0">
    <property type="entry name" value="12S RRNA N4-METHYLCYTIDINE METHYLTRANSFERASE"/>
    <property type="match status" value="1"/>
</dbReference>
<evidence type="ECO:0000256" key="3">
    <source>
        <dbReference type="ARBA" id="ARBA00022603"/>
    </source>
</evidence>
<comment type="function">
    <text evidence="6">Specifically methylates the N4 position of cytidine in position 1402 (C1402) of 16S rRNA.</text>
</comment>
<dbReference type="SUPFAM" id="SSF81799">
    <property type="entry name" value="Putative methyltransferase TM0872, insert domain"/>
    <property type="match status" value="1"/>
</dbReference>
<proteinExistence type="inferred from homology"/>
<protein>
    <recommendedName>
        <fullName evidence="6">Ribosomal RNA small subunit methyltransferase H</fullName>
        <ecNumber evidence="6">2.1.1.199</ecNumber>
    </recommendedName>
    <alternativeName>
        <fullName evidence="6">16S rRNA m(4)C1402 methyltransferase</fullName>
    </alternativeName>
    <alternativeName>
        <fullName evidence="6">rRNA (cytosine-N(4)-)-methyltransferase RsmH</fullName>
    </alternativeName>
</protein>
<evidence type="ECO:0000313" key="7">
    <source>
        <dbReference type="EMBL" id="OGN07425.1"/>
    </source>
</evidence>
<evidence type="ECO:0000256" key="6">
    <source>
        <dbReference type="HAMAP-Rule" id="MF_01007"/>
    </source>
</evidence>
<dbReference type="GO" id="GO:0070475">
    <property type="term" value="P:rRNA base methylation"/>
    <property type="evidence" value="ECO:0007669"/>
    <property type="project" value="UniProtKB-UniRule"/>
</dbReference>
<keyword evidence="4 6" id="KW-0808">Transferase</keyword>
<dbReference type="HAMAP" id="MF_01007">
    <property type="entry name" value="16SrRNA_methyltr_H"/>
    <property type="match status" value="1"/>
</dbReference>
<dbReference type="SUPFAM" id="SSF53335">
    <property type="entry name" value="S-adenosyl-L-methionine-dependent methyltransferases"/>
    <property type="match status" value="1"/>
</dbReference>
<dbReference type="AlphaFoldDB" id="A0A1F8F2R7"/>
<dbReference type="Gene3D" id="3.40.50.150">
    <property type="entry name" value="Vaccinia Virus protein VP39"/>
    <property type="match status" value="1"/>
</dbReference>
<keyword evidence="6" id="KW-0963">Cytoplasm</keyword>
<sequence length="294" mass="33155">MHKPVMFNEVEEYLNIKPGFKIIDATLNGGGHSFGLLEKFPDIKILGIEWDPDIFQEAGSKIYNSGLTDKMVAVNDSYVNLKNIVEKNDFRPDGIIFDLGVSSLHYEKSGKGFSFMRDELLDMRFNPKVNSTTAANVVNSSSQEELIKVLTDYGEEKFAKEISEGVVLSRKINPITTTVELVECIKRSVPSWYLKRKIHPATKTFQALRIAVNNELENVERGVLAAIDVVNPGGRIIVISFHGLEDKVVREIFKEKTKEGILKRVVSGTIKPKWEEVKNNPRARSAKMKICEKI</sequence>
<feature type="binding site" evidence="6">
    <location>
        <position position="78"/>
    </location>
    <ligand>
        <name>S-adenosyl-L-methionine</name>
        <dbReference type="ChEBI" id="CHEBI:59789"/>
    </ligand>
</feature>
<dbReference type="InterPro" id="IPR029063">
    <property type="entry name" value="SAM-dependent_MTases_sf"/>
</dbReference>
<comment type="similarity">
    <text evidence="1 6">Belongs to the methyltransferase superfamily. RsmH family.</text>
</comment>
<dbReference type="NCBIfam" id="TIGR00006">
    <property type="entry name" value="16S rRNA (cytosine(1402)-N(4))-methyltransferase RsmH"/>
    <property type="match status" value="1"/>
</dbReference>